<reference evidence="2 3" key="1">
    <citation type="submission" date="2019-04" db="EMBL/GenBank/DDBJ databases">
        <title>High contiguity whole genome sequence and gene annotation resource for two Venturia nashicola isolates.</title>
        <authorList>
            <person name="Prokchorchik M."/>
            <person name="Won K."/>
            <person name="Lee Y."/>
            <person name="Choi E.D."/>
            <person name="Segonzac C."/>
            <person name="Sohn K.H."/>
        </authorList>
    </citation>
    <scope>NUCLEOTIDE SEQUENCE [LARGE SCALE GENOMIC DNA]</scope>
    <source>
        <strain evidence="2 3">PRI2</strain>
    </source>
</reference>
<evidence type="ECO:0000313" key="3">
    <source>
        <dbReference type="Proteomes" id="UP000298493"/>
    </source>
</evidence>
<gene>
    <name evidence="2" type="ORF">E6O75_ATG02917</name>
</gene>
<dbReference type="AlphaFoldDB" id="A0A4Z1PPH3"/>
<keyword evidence="3" id="KW-1185">Reference proteome</keyword>
<dbReference type="STRING" id="86259.A0A4Z1PPH3"/>
<dbReference type="EMBL" id="SNSC02000005">
    <property type="protein sequence ID" value="TID24552.1"/>
    <property type="molecule type" value="Genomic_DNA"/>
</dbReference>
<organism evidence="2 3">
    <name type="scientific">Venturia nashicola</name>
    <dbReference type="NCBI Taxonomy" id="86259"/>
    <lineage>
        <taxon>Eukaryota</taxon>
        <taxon>Fungi</taxon>
        <taxon>Dikarya</taxon>
        <taxon>Ascomycota</taxon>
        <taxon>Pezizomycotina</taxon>
        <taxon>Dothideomycetes</taxon>
        <taxon>Pleosporomycetidae</taxon>
        <taxon>Venturiales</taxon>
        <taxon>Venturiaceae</taxon>
        <taxon>Venturia</taxon>
    </lineage>
</organism>
<feature type="compositionally biased region" description="Low complexity" evidence="1">
    <location>
        <begin position="32"/>
        <end position="43"/>
    </location>
</feature>
<feature type="compositionally biased region" description="Basic and acidic residues" evidence="1">
    <location>
        <begin position="172"/>
        <end position="185"/>
    </location>
</feature>
<accession>A0A4Z1PPH3</accession>
<sequence>MPPVPVYANAPLHAEGVTPKTAAPDVEPQPEPTRTTSTTTAPSYQPPGPPPPQPGARPAAPTGTNPSFCDPAGPQPGDTPHFHHPHYVTETHVTTTTAWQQPTQPPPQFSMPTPAGNYAPNHSTSAGIPQPSPFEAGRADLSRETDGSSGGRRSLEHPPGYVQNPYAADGTAQDRARFEHAQREASEEEGVMGTVRSYLGGAGSALKKAEENAWGFAKGFGK</sequence>
<protein>
    <submittedName>
        <fullName evidence="2">Uncharacterized protein</fullName>
    </submittedName>
</protein>
<feature type="compositionally biased region" description="Pro residues" evidence="1">
    <location>
        <begin position="44"/>
        <end position="55"/>
    </location>
</feature>
<feature type="region of interest" description="Disordered" evidence="1">
    <location>
        <begin position="1"/>
        <end position="192"/>
    </location>
</feature>
<feature type="compositionally biased region" description="Low complexity" evidence="1">
    <location>
        <begin position="90"/>
        <end position="102"/>
    </location>
</feature>
<feature type="compositionally biased region" description="Low complexity" evidence="1">
    <location>
        <begin position="56"/>
        <end position="66"/>
    </location>
</feature>
<feature type="compositionally biased region" description="Basic and acidic residues" evidence="1">
    <location>
        <begin position="137"/>
        <end position="146"/>
    </location>
</feature>
<dbReference type="OrthoDB" id="5385910at2759"/>
<proteinExistence type="predicted"/>
<evidence type="ECO:0000256" key="1">
    <source>
        <dbReference type="SAM" id="MobiDB-lite"/>
    </source>
</evidence>
<comment type="caution">
    <text evidence="2">The sequence shown here is derived from an EMBL/GenBank/DDBJ whole genome shotgun (WGS) entry which is preliminary data.</text>
</comment>
<dbReference type="Proteomes" id="UP000298493">
    <property type="component" value="Unassembled WGS sequence"/>
</dbReference>
<evidence type="ECO:0000313" key="2">
    <source>
        <dbReference type="EMBL" id="TID24552.1"/>
    </source>
</evidence>
<name>A0A4Z1PPH3_9PEZI</name>